<feature type="repeat" description="TPR" evidence="3">
    <location>
        <begin position="295"/>
        <end position="328"/>
    </location>
</feature>
<dbReference type="AlphaFoldDB" id="A0A177EGX7"/>
<dbReference type="GO" id="GO:0005634">
    <property type="term" value="C:nucleus"/>
    <property type="evidence" value="ECO:0007669"/>
    <property type="project" value="UniProtKB-SubCell"/>
</dbReference>
<protein>
    <submittedName>
        <fullName evidence="4">Uncharacterized protein</fullName>
    </submittedName>
</protein>
<dbReference type="STRING" id="1805483.A0A177EGX7"/>
<organism evidence="4 5">
    <name type="scientific">Nematocida displodere</name>
    <dbReference type="NCBI Taxonomy" id="1805483"/>
    <lineage>
        <taxon>Eukaryota</taxon>
        <taxon>Fungi</taxon>
        <taxon>Fungi incertae sedis</taxon>
        <taxon>Microsporidia</taxon>
        <taxon>Nematocida</taxon>
    </lineage>
</organism>
<keyword evidence="3" id="KW-0802">TPR repeat</keyword>
<dbReference type="PANTHER" id="PTHR14017:SF28">
    <property type="entry name" value="CHROMOSOME UNDETERMINED SCAFFOLD_98, WHOLE GENOME SHOTGUN SEQUENCE"/>
    <property type="match status" value="1"/>
</dbReference>
<dbReference type="Proteomes" id="UP000185944">
    <property type="component" value="Unassembled WGS sequence"/>
</dbReference>
<accession>A0A177EGX7</accession>
<dbReference type="Pfam" id="PF13432">
    <property type="entry name" value="TPR_16"/>
    <property type="match status" value="3"/>
</dbReference>
<dbReference type="InterPro" id="IPR051630">
    <property type="entry name" value="Corepressor-Demethylase"/>
</dbReference>
<evidence type="ECO:0000256" key="3">
    <source>
        <dbReference type="PROSITE-ProRule" id="PRU00339"/>
    </source>
</evidence>
<dbReference type="SMART" id="SM00028">
    <property type="entry name" value="TPR"/>
    <property type="match status" value="7"/>
</dbReference>
<keyword evidence="2" id="KW-0539">Nucleus</keyword>
<dbReference type="GeneID" id="93647988"/>
<name>A0A177EGX7_9MICR</name>
<dbReference type="EMBL" id="LTDL01000021">
    <property type="protein sequence ID" value="OAG31225.1"/>
    <property type="molecule type" value="Genomic_DNA"/>
</dbReference>
<dbReference type="VEuPathDB" id="MicrosporidiaDB:NEDG_01638"/>
<evidence type="ECO:0000313" key="4">
    <source>
        <dbReference type="EMBL" id="OAG31225.1"/>
    </source>
</evidence>
<sequence>MDTDTKLGLSQEGWKALPGLDKVPTLPKRIATDIYTKLLLENEAAWLSIANLFKECNMEKNVEYAYERALANNPMSKEALQKLGPLYRRKKLYGRALDVFLRLYKLAKGEDMLSAANIGFCYLMLDNFPDSLTWYKVAARNAAHIREDKGFLWFGIGILYERLNNLHIAEEAYASAIKIDISFEYSMEAYFRLGVTYKRRGAVQTAMDCFEYIVHNLTSQSVSPSKHDVFVQIAHAHELQGQDPEAVRLLKEVLQANPRHERAAMLLAWLYYKDKNWVCSKESLTVNIPEEELSAFSWYFIGRCEQKMECFEDAYHCYHQAVKKDPKNHIYWNTIGTLYFTLSQFEDAMGAFKQASVLNPYFIEAVYNLGVVYEQFESALDSALEVYEKASEMSPDDRLILERIEDIEERKGREGGYHGEYAPPEVVQRDIVPNPTKTPYFLAHSLLGYKPTTFVFSSGEKREIDKIVENLHSTNSA</sequence>
<dbReference type="RefSeq" id="XP_067544946.1">
    <property type="nucleotide sequence ID" value="XM_067689056.1"/>
</dbReference>
<dbReference type="Gene3D" id="1.25.40.10">
    <property type="entry name" value="Tetratricopeptide repeat domain"/>
    <property type="match status" value="3"/>
</dbReference>
<evidence type="ECO:0000313" key="5">
    <source>
        <dbReference type="Proteomes" id="UP000185944"/>
    </source>
</evidence>
<dbReference type="Pfam" id="PF13181">
    <property type="entry name" value="TPR_8"/>
    <property type="match status" value="1"/>
</dbReference>
<comment type="subcellular location">
    <subcellularLocation>
        <location evidence="1">Nucleus</location>
    </subcellularLocation>
</comment>
<feature type="repeat" description="TPR" evidence="3">
    <location>
        <begin position="329"/>
        <end position="362"/>
    </location>
</feature>
<evidence type="ECO:0000256" key="2">
    <source>
        <dbReference type="ARBA" id="ARBA00023242"/>
    </source>
</evidence>
<proteinExistence type="predicted"/>
<dbReference type="SUPFAM" id="SSF48452">
    <property type="entry name" value="TPR-like"/>
    <property type="match status" value="2"/>
</dbReference>
<dbReference type="PROSITE" id="PS50005">
    <property type="entry name" value="TPR"/>
    <property type="match status" value="2"/>
</dbReference>
<gene>
    <name evidence="4" type="ORF">NEDG_01638</name>
</gene>
<dbReference type="PANTHER" id="PTHR14017">
    <property type="entry name" value="LYSINE-SPECIFIC DEMETHYLASE"/>
    <property type="match status" value="1"/>
</dbReference>
<reference evidence="4 5" key="1">
    <citation type="submission" date="2016-02" db="EMBL/GenBank/DDBJ databases">
        <title>Discovery of a natural microsporidian pathogen with a broad tissue tropism in Caenorhabditis elegans.</title>
        <authorList>
            <person name="Luallen R.J."/>
            <person name="Reinke A.W."/>
            <person name="Tong L."/>
            <person name="Botts M.R."/>
            <person name="Felix M.-A."/>
            <person name="Troemel E.R."/>
        </authorList>
    </citation>
    <scope>NUCLEOTIDE SEQUENCE [LARGE SCALE GENOMIC DNA]</scope>
    <source>
        <strain evidence="4 5">JUm2807</strain>
    </source>
</reference>
<comment type="caution">
    <text evidence="4">The sequence shown here is derived from an EMBL/GenBank/DDBJ whole genome shotgun (WGS) entry which is preliminary data.</text>
</comment>
<dbReference type="InterPro" id="IPR011990">
    <property type="entry name" value="TPR-like_helical_dom_sf"/>
</dbReference>
<evidence type="ECO:0000256" key="1">
    <source>
        <dbReference type="ARBA" id="ARBA00004123"/>
    </source>
</evidence>
<dbReference type="InterPro" id="IPR019734">
    <property type="entry name" value="TPR_rpt"/>
</dbReference>
<keyword evidence="5" id="KW-1185">Reference proteome</keyword>
<dbReference type="OrthoDB" id="418911at2759"/>